<keyword evidence="2" id="KW-1185">Reference proteome</keyword>
<dbReference type="GeneID" id="93485307"/>
<dbReference type="OrthoDB" id="2942871at2"/>
<dbReference type="AlphaFoldDB" id="A0A841QZP6"/>
<dbReference type="Proteomes" id="UP000591941">
    <property type="component" value="Unassembled WGS sequence"/>
</dbReference>
<sequence length="124" mass="13534">MLPATEMVRAAIESLYDGVATVKLLETAKIDAKTGRPTTTERVIAPFPCRLSYGQLPTTDRATGVAEMAQTVKLFCAPELAIPAGSDIEVKHRGRVLTFRASGVPAVYDSHQEIPLEHKERHYG</sequence>
<gene>
    <name evidence="1" type="ORF">HNR45_000018</name>
</gene>
<dbReference type="EMBL" id="JACHHI010000001">
    <property type="protein sequence ID" value="MBB6476996.1"/>
    <property type="molecule type" value="Genomic_DNA"/>
</dbReference>
<dbReference type="RefSeq" id="WP_159822174.1">
    <property type="nucleotide sequence ID" value="NZ_CABWNB010000001.1"/>
</dbReference>
<evidence type="ECO:0000313" key="1">
    <source>
        <dbReference type="EMBL" id="MBB6476996.1"/>
    </source>
</evidence>
<reference evidence="1 2" key="1">
    <citation type="submission" date="2020-08" db="EMBL/GenBank/DDBJ databases">
        <title>Genomic Encyclopedia of Type Strains, Phase IV (KMG-IV): sequencing the most valuable type-strain genomes for metagenomic binning, comparative biology and taxonomic classification.</title>
        <authorList>
            <person name="Goeker M."/>
        </authorList>
    </citation>
    <scope>NUCLEOTIDE SEQUENCE [LARGE SCALE GENOMIC DNA]</scope>
    <source>
        <strain evidence="1 2">DSM 21255</strain>
    </source>
</reference>
<name>A0A841QZP6_9FIRM</name>
<organism evidence="1 2">
    <name type="scientific">Negativicoccus succinicivorans</name>
    <dbReference type="NCBI Taxonomy" id="620903"/>
    <lineage>
        <taxon>Bacteria</taxon>
        <taxon>Bacillati</taxon>
        <taxon>Bacillota</taxon>
        <taxon>Negativicutes</taxon>
        <taxon>Veillonellales</taxon>
        <taxon>Veillonellaceae</taxon>
        <taxon>Negativicoccus</taxon>
    </lineage>
</organism>
<comment type="caution">
    <text evidence="1">The sequence shown here is derived from an EMBL/GenBank/DDBJ whole genome shotgun (WGS) entry which is preliminary data.</text>
</comment>
<protein>
    <submittedName>
        <fullName evidence="1">Uncharacterized protein</fullName>
    </submittedName>
</protein>
<accession>A0A841QZP6</accession>
<evidence type="ECO:0000313" key="2">
    <source>
        <dbReference type="Proteomes" id="UP000591941"/>
    </source>
</evidence>
<proteinExistence type="predicted"/>